<keyword evidence="10 18" id="KW-0418">Kinase</keyword>
<evidence type="ECO:0000256" key="12">
    <source>
        <dbReference type="ARBA" id="ARBA00023012"/>
    </source>
</evidence>
<keyword evidence="16" id="KW-0175">Coiled coil</keyword>
<dbReference type="InterPro" id="IPR003594">
    <property type="entry name" value="HATPase_dom"/>
</dbReference>
<dbReference type="EMBL" id="JARPTC010000002">
    <property type="protein sequence ID" value="MDO7786017.1"/>
    <property type="molecule type" value="Genomic_DNA"/>
</dbReference>
<evidence type="ECO:0000256" key="4">
    <source>
        <dbReference type="ARBA" id="ARBA00012438"/>
    </source>
</evidence>
<dbReference type="GO" id="GO:0046983">
    <property type="term" value="F:protein dimerization activity"/>
    <property type="evidence" value="ECO:0007669"/>
    <property type="project" value="InterPro"/>
</dbReference>
<evidence type="ECO:0000256" key="1">
    <source>
        <dbReference type="ARBA" id="ARBA00000085"/>
    </source>
</evidence>
<dbReference type="SMART" id="SM00387">
    <property type="entry name" value="HATPase_c"/>
    <property type="match status" value="1"/>
</dbReference>
<keyword evidence="9" id="KW-0479">Metal-binding</keyword>
<dbReference type="InterPro" id="IPR004358">
    <property type="entry name" value="Sig_transdc_His_kin-like_C"/>
</dbReference>
<dbReference type="EC" id="2.7.13.3" evidence="4"/>
<evidence type="ECO:0000256" key="6">
    <source>
        <dbReference type="ARBA" id="ARBA00022485"/>
    </source>
</evidence>
<evidence type="ECO:0000256" key="10">
    <source>
        <dbReference type="ARBA" id="ARBA00022777"/>
    </source>
</evidence>
<keyword evidence="6" id="KW-0004">4Fe-4S</keyword>
<comment type="catalytic activity">
    <reaction evidence="1">
        <text>ATP + protein L-histidine = ADP + protein N-phospho-L-histidine.</text>
        <dbReference type="EC" id="2.7.13.3"/>
    </reaction>
</comment>
<evidence type="ECO:0000256" key="11">
    <source>
        <dbReference type="ARBA" id="ARBA00023004"/>
    </source>
</evidence>
<dbReference type="GO" id="GO:0016020">
    <property type="term" value="C:membrane"/>
    <property type="evidence" value="ECO:0007669"/>
    <property type="project" value="InterPro"/>
</dbReference>
<evidence type="ECO:0000256" key="9">
    <source>
        <dbReference type="ARBA" id="ARBA00022723"/>
    </source>
</evidence>
<dbReference type="PRINTS" id="PR00344">
    <property type="entry name" value="BCTRLSENSOR"/>
</dbReference>
<dbReference type="InterPro" id="IPR011712">
    <property type="entry name" value="Sig_transdc_His_kin_sub3_dim/P"/>
</dbReference>
<evidence type="ECO:0000313" key="19">
    <source>
        <dbReference type="Proteomes" id="UP001172911"/>
    </source>
</evidence>
<gene>
    <name evidence="18" type="ORF">P6N53_02115</name>
</gene>
<comment type="cofactor">
    <cofactor evidence="2">
        <name>[4Fe-4S] cluster</name>
        <dbReference type="ChEBI" id="CHEBI:49883"/>
    </cofactor>
</comment>
<dbReference type="AlphaFoldDB" id="A0AAW7Z8K0"/>
<proteinExistence type="predicted"/>
<dbReference type="InterPro" id="IPR036890">
    <property type="entry name" value="HATPase_C_sf"/>
</dbReference>
<dbReference type="PANTHER" id="PTHR24421:SF55">
    <property type="entry name" value="SENSOR HISTIDINE KINASE YDFH"/>
    <property type="match status" value="1"/>
</dbReference>
<dbReference type="Pfam" id="PF07730">
    <property type="entry name" value="HisKA_3"/>
    <property type="match status" value="1"/>
</dbReference>
<dbReference type="GO" id="GO:0046872">
    <property type="term" value="F:metal ion binding"/>
    <property type="evidence" value="ECO:0007669"/>
    <property type="project" value="UniProtKB-KW"/>
</dbReference>
<dbReference type="InterPro" id="IPR016381">
    <property type="entry name" value="Sig_transdc_His_kinase_DegS"/>
</dbReference>
<evidence type="ECO:0000259" key="17">
    <source>
        <dbReference type="PROSITE" id="PS50109"/>
    </source>
</evidence>
<keyword evidence="12" id="KW-0902">Two-component regulatory system</keyword>
<evidence type="ECO:0000256" key="16">
    <source>
        <dbReference type="SAM" id="Coils"/>
    </source>
</evidence>
<accession>A0AAW7Z8K0</accession>
<dbReference type="InterPro" id="IPR005467">
    <property type="entry name" value="His_kinase_dom"/>
</dbReference>
<dbReference type="InterPro" id="IPR008595">
    <property type="entry name" value="DegS"/>
</dbReference>
<evidence type="ECO:0000256" key="15">
    <source>
        <dbReference type="ARBA" id="ARBA00030800"/>
    </source>
</evidence>
<keyword evidence="11" id="KW-0408">Iron</keyword>
<comment type="function">
    <text evidence="14">Member of the two-component regulatory system NreB/NreC involved in the control of dissimilatory nitrate/nitrite reduction in response to oxygen. NreB functions as a direct oxygen sensor histidine kinase which is autophosphorylated, in the absence of oxygen, probably at the conserved histidine residue, and transfers its phosphate group probably to a conserved aspartate residue of NreC. NreB/NreC activates the expression of the nitrate (narGHJI) and nitrite (nir) reductase operons, as well as the putative nitrate transporter gene narT.</text>
</comment>
<sequence length="380" mass="43660">MAVDIKILDKIIRETVSAIEKSRDQIYSIAESAHHEYQRVREEIQDIRLEVAKIIDEVNKLEIEEKRARIKLMEVSKDFRRYSEQDIKSAYEKAQGIQIKLVMLREEEKTLRFKRDHLELTLKRMKDTAVKAEKLVSQVGIAMQFLTNDLSGISKKLGNLHDMQQLGLSIIRAQEEERKRVAREIHDGPAQSMANIVMRAEFCLKLLELNPSMVGGELISLQQLVRQSLQEVRKIIFDLRPMVLDDLGLFPAIKRYCEDYKTKNLLNVEIVFLGQEKRFDTSLEVAVFRIIQEALTNIKKHAKARHVIIKIELMPAKINVYIKDNGCGFNIESVKPGSGGSGYGLVGMRERIQLLKGAINILSEHGKGTEINFWIPLQNE</sequence>
<evidence type="ECO:0000256" key="8">
    <source>
        <dbReference type="ARBA" id="ARBA00022679"/>
    </source>
</evidence>
<dbReference type="InterPro" id="IPR050482">
    <property type="entry name" value="Sensor_HK_TwoCompSys"/>
</dbReference>
<evidence type="ECO:0000256" key="13">
    <source>
        <dbReference type="ARBA" id="ARBA00023014"/>
    </source>
</evidence>
<organism evidence="18 19">
    <name type="scientific">Desulforamulus aquiferis</name>
    <dbReference type="NCBI Taxonomy" id="1397668"/>
    <lineage>
        <taxon>Bacteria</taxon>
        <taxon>Bacillati</taxon>
        <taxon>Bacillota</taxon>
        <taxon>Clostridia</taxon>
        <taxon>Eubacteriales</taxon>
        <taxon>Peptococcaceae</taxon>
        <taxon>Desulforamulus</taxon>
    </lineage>
</organism>
<evidence type="ECO:0000256" key="5">
    <source>
        <dbReference type="ARBA" id="ARBA00017322"/>
    </source>
</evidence>
<comment type="subcellular location">
    <subcellularLocation>
        <location evidence="3">Cytoplasm</location>
    </subcellularLocation>
</comment>
<feature type="coiled-coil region" evidence="16">
    <location>
        <begin position="30"/>
        <end position="78"/>
    </location>
</feature>
<dbReference type="CDD" id="cd16917">
    <property type="entry name" value="HATPase_UhpB-NarQ-NarX-like"/>
    <property type="match status" value="1"/>
</dbReference>
<keyword evidence="8" id="KW-0808">Transferase</keyword>
<evidence type="ECO:0000256" key="7">
    <source>
        <dbReference type="ARBA" id="ARBA00022490"/>
    </source>
</evidence>
<dbReference type="Pfam" id="PF02518">
    <property type="entry name" value="HATPase_c"/>
    <property type="match status" value="1"/>
</dbReference>
<dbReference type="GO" id="GO:0000155">
    <property type="term" value="F:phosphorelay sensor kinase activity"/>
    <property type="evidence" value="ECO:0007669"/>
    <property type="project" value="InterPro"/>
</dbReference>
<dbReference type="RefSeq" id="WP_304540777.1">
    <property type="nucleotide sequence ID" value="NZ_JARPTC010000002.1"/>
</dbReference>
<evidence type="ECO:0000256" key="3">
    <source>
        <dbReference type="ARBA" id="ARBA00004496"/>
    </source>
</evidence>
<keyword evidence="19" id="KW-1185">Reference proteome</keyword>
<dbReference type="GO" id="GO:0051539">
    <property type="term" value="F:4 iron, 4 sulfur cluster binding"/>
    <property type="evidence" value="ECO:0007669"/>
    <property type="project" value="UniProtKB-KW"/>
</dbReference>
<keyword evidence="7" id="KW-0963">Cytoplasm</keyword>
<name>A0AAW7Z8K0_9FIRM</name>
<dbReference type="GO" id="GO:0005737">
    <property type="term" value="C:cytoplasm"/>
    <property type="evidence" value="ECO:0007669"/>
    <property type="project" value="UniProtKB-SubCell"/>
</dbReference>
<keyword evidence="13" id="KW-0411">Iron-sulfur</keyword>
<dbReference type="Gene3D" id="1.20.5.1930">
    <property type="match status" value="1"/>
</dbReference>
<dbReference type="PIRSF" id="PIRSF003169">
    <property type="entry name" value="STHK_DegS"/>
    <property type="match status" value="1"/>
</dbReference>
<protein>
    <recommendedName>
        <fullName evidence="5">Oxygen sensor histidine kinase NreB</fullName>
        <ecNumber evidence="4">2.7.13.3</ecNumber>
    </recommendedName>
    <alternativeName>
        <fullName evidence="15">Nitrogen regulation protein B</fullName>
    </alternativeName>
</protein>
<dbReference type="PROSITE" id="PS50109">
    <property type="entry name" value="HIS_KIN"/>
    <property type="match status" value="1"/>
</dbReference>
<dbReference type="SUPFAM" id="SSF55874">
    <property type="entry name" value="ATPase domain of HSP90 chaperone/DNA topoisomerase II/histidine kinase"/>
    <property type="match status" value="1"/>
</dbReference>
<dbReference type="Gene3D" id="3.30.565.10">
    <property type="entry name" value="Histidine kinase-like ATPase, C-terminal domain"/>
    <property type="match status" value="1"/>
</dbReference>
<dbReference type="PANTHER" id="PTHR24421">
    <property type="entry name" value="NITRATE/NITRITE SENSOR PROTEIN NARX-RELATED"/>
    <property type="match status" value="1"/>
</dbReference>
<comment type="caution">
    <text evidence="18">The sequence shown here is derived from an EMBL/GenBank/DDBJ whole genome shotgun (WGS) entry which is preliminary data.</text>
</comment>
<dbReference type="Pfam" id="PF05384">
    <property type="entry name" value="DegS"/>
    <property type="match status" value="1"/>
</dbReference>
<dbReference type="Proteomes" id="UP001172911">
    <property type="component" value="Unassembled WGS sequence"/>
</dbReference>
<feature type="domain" description="Histidine kinase" evidence="17">
    <location>
        <begin position="289"/>
        <end position="379"/>
    </location>
</feature>
<evidence type="ECO:0000256" key="2">
    <source>
        <dbReference type="ARBA" id="ARBA00001966"/>
    </source>
</evidence>
<reference evidence="18" key="1">
    <citation type="journal article" date="2023" name="J. Hazard. Mater.">
        <title>Anaerobic biodegradation of pyrene and benzo[a]pyrene by a new sulfate-reducing Desulforamulus aquiferis strain DSA.</title>
        <authorList>
            <person name="Zhang Z."/>
            <person name="Sun J."/>
            <person name="Gong X."/>
            <person name="Wang C."/>
            <person name="Wang H."/>
        </authorList>
    </citation>
    <scope>NUCLEOTIDE SEQUENCE</scope>
    <source>
        <strain evidence="18">DSA</strain>
    </source>
</reference>
<evidence type="ECO:0000256" key="14">
    <source>
        <dbReference type="ARBA" id="ARBA00024827"/>
    </source>
</evidence>
<reference evidence="18" key="2">
    <citation type="submission" date="2023-03" db="EMBL/GenBank/DDBJ databases">
        <authorList>
            <person name="Zhang Z."/>
        </authorList>
    </citation>
    <scope>NUCLEOTIDE SEQUENCE</scope>
    <source>
        <strain evidence="18">DSA</strain>
    </source>
</reference>
<evidence type="ECO:0000313" key="18">
    <source>
        <dbReference type="EMBL" id="MDO7786017.1"/>
    </source>
</evidence>